<dbReference type="Proteomes" id="UP001163850">
    <property type="component" value="Unassembled WGS sequence"/>
</dbReference>
<dbReference type="GO" id="GO:0003684">
    <property type="term" value="F:damaged DNA binding"/>
    <property type="evidence" value="ECO:0007669"/>
    <property type="project" value="TreeGrafter"/>
</dbReference>
<organism evidence="4 6">
    <name type="scientific">Lentinula detonsa</name>
    <dbReference type="NCBI Taxonomy" id="2804962"/>
    <lineage>
        <taxon>Eukaryota</taxon>
        <taxon>Fungi</taxon>
        <taxon>Dikarya</taxon>
        <taxon>Basidiomycota</taxon>
        <taxon>Agaricomycotina</taxon>
        <taxon>Agaricomycetes</taxon>
        <taxon>Agaricomycetidae</taxon>
        <taxon>Agaricales</taxon>
        <taxon>Marasmiineae</taxon>
        <taxon>Omphalotaceae</taxon>
        <taxon>Lentinula</taxon>
    </lineage>
</organism>
<comment type="subcellular location">
    <subcellularLocation>
        <location evidence="1">Nucleus</location>
    </subcellularLocation>
</comment>
<dbReference type="EMBL" id="MU802122">
    <property type="protein sequence ID" value="KAJ3981292.1"/>
    <property type="molecule type" value="Genomic_DNA"/>
</dbReference>
<dbReference type="EMBL" id="JANVFU010000011">
    <property type="protein sequence ID" value="KAJ3741717.1"/>
    <property type="molecule type" value="Genomic_DNA"/>
</dbReference>
<evidence type="ECO:0000313" key="5">
    <source>
        <dbReference type="EMBL" id="KAJ3981292.1"/>
    </source>
</evidence>
<keyword evidence="6" id="KW-1185">Reference proteome</keyword>
<dbReference type="PANTHER" id="PTHR15114:SF1">
    <property type="entry name" value="REPLICATION PROTEIN A 14 KDA SUBUNIT"/>
    <property type="match status" value="1"/>
</dbReference>
<dbReference type="Pfam" id="PF08661">
    <property type="entry name" value="Rep_fac-A_3"/>
    <property type="match status" value="1"/>
</dbReference>
<dbReference type="GO" id="GO:0006260">
    <property type="term" value="P:DNA replication"/>
    <property type="evidence" value="ECO:0007669"/>
    <property type="project" value="InterPro"/>
</dbReference>
<dbReference type="GO" id="GO:0000724">
    <property type="term" value="P:double-strand break repair via homologous recombination"/>
    <property type="evidence" value="ECO:0007669"/>
    <property type="project" value="TreeGrafter"/>
</dbReference>
<dbReference type="GO" id="GO:0006289">
    <property type="term" value="P:nucleotide-excision repair"/>
    <property type="evidence" value="ECO:0007669"/>
    <property type="project" value="TreeGrafter"/>
</dbReference>
<dbReference type="GO" id="GO:0003697">
    <property type="term" value="F:single-stranded DNA binding"/>
    <property type="evidence" value="ECO:0007669"/>
    <property type="project" value="TreeGrafter"/>
</dbReference>
<dbReference type="GO" id="GO:0006284">
    <property type="term" value="P:base-excision repair"/>
    <property type="evidence" value="ECO:0007669"/>
    <property type="project" value="TreeGrafter"/>
</dbReference>
<comment type="caution">
    <text evidence="4">The sequence shown here is derived from an EMBL/GenBank/DDBJ whole genome shotgun (WGS) entry which is preliminary data.</text>
</comment>
<reference evidence="4" key="1">
    <citation type="submission" date="2022-08" db="EMBL/GenBank/DDBJ databases">
        <authorList>
            <consortium name="DOE Joint Genome Institute"/>
            <person name="Min B."/>
            <person name="Sierra-Patev S."/>
            <person name="Naranjo-Ortiz M."/>
            <person name="Looney B."/>
            <person name="Konkel Z."/>
            <person name="Slot J.C."/>
            <person name="Sakamoto Y."/>
            <person name="Steenwyk J.L."/>
            <person name="Rokas A."/>
            <person name="Carro J."/>
            <person name="Camarero S."/>
            <person name="Ferreira P."/>
            <person name="Molpeceres G."/>
            <person name="Ruiz-duenas F.J."/>
            <person name="Serrano A."/>
            <person name="Henrissat B."/>
            <person name="Drula E."/>
            <person name="Hughes K.W."/>
            <person name="Mata J.L."/>
            <person name="Ishikawa N.K."/>
            <person name="Vargas-Isla R."/>
            <person name="Ushijima S."/>
            <person name="Smith C.A."/>
            <person name="Ahrendt S."/>
            <person name="Andreopoulos W."/>
            <person name="He G."/>
            <person name="LaButti K."/>
            <person name="Lipzen A."/>
            <person name="Ng V."/>
            <person name="Riley R."/>
            <person name="Sandor L."/>
            <person name="Barry K."/>
            <person name="Martinez A.T."/>
            <person name="Xiao Y."/>
            <person name="Gibbons J.G."/>
            <person name="Terashima K."/>
            <person name="Hibbett D.S."/>
            <person name="Grigoriev I.V."/>
        </authorList>
    </citation>
    <scope>NUCLEOTIDE SEQUENCE</scope>
    <source>
        <strain evidence="4">TFB7810</strain>
    </source>
</reference>
<dbReference type="InterPro" id="IPR013970">
    <property type="entry name" value="Rfa2"/>
</dbReference>
<reference evidence="4 6" key="3">
    <citation type="journal article" date="2023" name="Proc. Natl. Acad. Sci. U.S.A.">
        <title>A global phylogenomic analysis of the shiitake genus Lentinula.</title>
        <authorList>
            <person name="Sierra-Patev S."/>
            <person name="Min B."/>
            <person name="Naranjo-Ortiz M."/>
            <person name="Looney B."/>
            <person name="Konkel Z."/>
            <person name="Slot J.C."/>
            <person name="Sakamoto Y."/>
            <person name="Steenwyk J.L."/>
            <person name="Rokas A."/>
            <person name="Carro J."/>
            <person name="Camarero S."/>
            <person name="Ferreira P."/>
            <person name="Molpeceres G."/>
            <person name="Ruiz-Duenas F.J."/>
            <person name="Serrano A."/>
            <person name="Henrissat B."/>
            <person name="Drula E."/>
            <person name="Hughes K.W."/>
            <person name="Mata J.L."/>
            <person name="Ishikawa N.K."/>
            <person name="Vargas-Isla R."/>
            <person name="Ushijima S."/>
            <person name="Smith C.A."/>
            <person name="Donoghue J."/>
            <person name="Ahrendt S."/>
            <person name="Andreopoulos W."/>
            <person name="He G."/>
            <person name="LaButti K."/>
            <person name="Lipzen A."/>
            <person name="Ng V."/>
            <person name="Riley R."/>
            <person name="Sandor L."/>
            <person name="Barry K."/>
            <person name="Martinez A.T."/>
            <person name="Xiao Y."/>
            <person name="Gibbons J.G."/>
            <person name="Terashima K."/>
            <person name="Grigoriev I.V."/>
            <person name="Hibbett D."/>
        </authorList>
    </citation>
    <scope>NUCLEOTIDE SEQUENCE [LARGE SCALE GENOMIC DNA]</scope>
    <source>
        <strain evidence="4 6">TFB7810</strain>
    </source>
</reference>
<dbReference type="SUPFAM" id="SSF50249">
    <property type="entry name" value="Nucleic acid-binding proteins"/>
    <property type="match status" value="1"/>
</dbReference>
<accession>A0A9W8NVN5</accession>
<dbReference type="Gene3D" id="2.40.50.140">
    <property type="entry name" value="Nucleic acid-binding proteins"/>
    <property type="match status" value="1"/>
</dbReference>
<dbReference type="GO" id="GO:0006298">
    <property type="term" value="P:mismatch repair"/>
    <property type="evidence" value="ECO:0007669"/>
    <property type="project" value="TreeGrafter"/>
</dbReference>
<protein>
    <submittedName>
        <fullName evidence="4">Replication factor A protein 3</fullName>
    </submittedName>
</protein>
<keyword evidence="3" id="KW-0539">Nucleus</keyword>
<sequence length="107" mass="11750">MSDISPRVNSAILPRFIGQMVRIPCKVLTTTDSTVTVQTSDGGEILVKYTGDHGISSSYAEIVGHVIDQTTVKKAAVINLQSELDLQMVDRVIKLIHDPRFFSTVFS</sequence>
<evidence type="ECO:0000256" key="1">
    <source>
        <dbReference type="ARBA" id="ARBA00004123"/>
    </source>
</evidence>
<dbReference type="Proteomes" id="UP001142393">
    <property type="component" value="Unassembled WGS sequence"/>
</dbReference>
<dbReference type="PANTHER" id="PTHR15114">
    <property type="entry name" value="REPLICATION PROTEIN A3"/>
    <property type="match status" value="1"/>
</dbReference>
<evidence type="ECO:0000256" key="3">
    <source>
        <dbReference type="ARBA" id="ARBA00023242"/>
    </source>
</evidence>
<evidence type="ECO:0000313" key="4">
    <source>
        <dbReference type="EMBL" id="KAJ3741717.1"/>
    </source>
</evidence>
<evidence type="ECO:0000313" key="6">
    <source>
        <dbReference type="Proteomes" id="UP001142393"/>
    </source>
</evidence>
<proteinExistence type="inferred from homology"/>
<dbReference type="AlphaFoldDB" id="A0A9W8NVN5"/>
<dbReference type="GO" id="GO:0005662">
    <property type="term" value="C:DNA replication factor A complex"/>
    <property type="evidence" value="ECO:0007669"/>
    <property type="project" value="TreeGrafter"/>
</dbReference>
<dbReference type="GO" id="GO:0035861">
    <property type="term" value="C:site of double-strand break"/>
    <property type="evidence" value="ECO:0007669"/>
    <property type="project" value="TreeGrafter"/>
</dbReference>
<name>A0A9W8NVN5_9AGAR</name>
<accession>A0AA38UNU9</accession>
<evidence type="ECO:0000256" key="2">
    <source>
        <dbReference type="ARBA" id="ARBA00009761"/>
    </source>
</evidence>
<comment type="similarity">
    <text evidence="2">Belongs to the replication factor A protein 3 family.</text>
</comment>
<gene>
    <name evidence="4" type="ORF">DFH05DRAFT_1502309</name>
    <name evidence="5" type="ORF">F5890DRAFT_1536506</name>
</gene>
<dbReference type="InterPro" id="IPR012340">
    <property type="entry name" value="NA-bd_OB-fold"/>
</dbReference>
<reference evidence="5" key="2">
    <citation type="submission" date="2022-08" db="EMBL/GenBank/DDBJ databases">
        <authorList>
            <consortium name="DOE Joint Genome Institute"/>
            <person name="Min B."/>
            <person name="Riley R."/>
            <person name="Sierra-Patev S."/>
            <person name="Naranjo-Ortiz M."/>
            <person name="Looney B."/>
            <person name="Konkel Z."/>
            <person name="Slot J.C."/>
            <person name="Sakamoto Y."/>
            <person name="Steenwyk J.L."/>
            <person name="Rokas A."/>
            <person name="Carro J."/>
            <person name="Camarero S."/>
            <person name="Ferreira P."/>
            <person name="Molpeceres G."/>
            <person name="Ruiz-Duenas F.J."/>
            <person name="Serrano A."/>
            <person name="Henrissat B."/>
            <person name="Drula E."/>
            <person name="Hughes K.W."/>
            <person name="Mata J.L."/>
            <person name="Ishikawa N.K."/>
            <person name="Vargas-Isla R."/>
            <person name="Ushijima S."/>
            <person name="Smith C.A."/>
            <person name="Ahrendt S."/>
            <person name="Andreopoulos W."/>
            <person name="He G."/>
            <person name="Labutti K."/>
            <person name="Lipzen A."/>
            <person name="Ng V."/>
            <person name="Sandor L."/>
            <person name="Barry K."/>
            <person name="Martinez A.T."/>
            <person name="Xiao Y."/>
            <person name="Gibbons J.G."/>
            <person name="Terashima K."/>
            <person name="Hibbett D.S."/>
            <person name="Grigoriev I.V."/>
        </authorList>
    </citation>
    <scope>NUCLEOTIDE SEQUENCE</scope>
    <source>
        <strain evidence="5">TFB7829</strain>
    </source>
</reference>